<keyword evidence="5" id="KW-0249">Electron transport</keyword>
<proteinExistence type="predicted"/>
<dbReference type="PRINTS" id="PR00606">
    <property type="entry name" value="CYTCHROMECID"/>
</dbReference>
<dbReference type="RefSeq" id="WP_407326914.1">
    <property type="nucleotide sequence ID" value="NZ_CP136865.1"/>
</dbReference>
<evidence type="ECO:0000256" key="6">
    <source>
        <dbReference type="ARBA" id="ARBA00023004"/>
    </source>
</evidence>
<feature type="chain" id="PRO_5047510529" description="Cytochrome c-551" evidence="9">
    <location>
        <begin position="31"/>
        <end position="224"/>
    </location>
</feature>
<evidence type="ECO:0000256" key="2">
    <source>
        <dbReference type="ARBA" id="ARBA00022448"/>
    </source>
</evidence>
<organism evidence="11 12">
    <name type="scientific">Congregibacter brevis</name>
    <dbReference type="NCBI Taxonomy" id="3081201"/>
    <lineage>
        <taxon>Bacteria</taxon>
        <taxon>Pseudomonadati</taxon>
        <taxon>Pseudomonadota</taxon>
        <taxon>Gammaproteobacteria</taxon>
        <taxon>Cellvibrionales</taxon>
        <taxon>Halieaceae</taxon>
        <taxon>Congregibacter</taxon>
    </lineage>
</organism>
<evidence type="ECO:0000256" key="5">
    <source>
        <dbReference type="ARBA" id="ARBA00022982"/>
    </source>
</evidence>
<dbReference type="InterPro" id="IPR002324">
    <property type="entry name" value="Cyt_c_ID"/>
</dbReference>
<evidence type="ECO:0000313" key="11">
    <source>
        <dbReference type="EMBL" id="WOJ96230.1"/>
    </source>
</evidence>
<keyword evidence="9" id="KW-0732">Signal</keyword>
<evidence type="ECO:0000259" key="10">
    <source>
        <dbReference type="PROSITE" id="PS51007"/>
    </source>
</evidence>
<evidence type="ECO:0000256" key="8">
    <source>
        <dbReference type="PROSITE-ProRule" id="PRU00433"/>
    </source>
</evidence>
<protein>
    <recommendedName>
        <fullName evidence="1">Cytochrome c-551</fullName>
    </recommendedName>
    <alternativeName>
        <fullName evidence="7">Cytochrome c551</fullName>
    </alternativeName>
</protein>
<keyword evidence="2" id="KW-0813">Transport</keyword>
<dbReference type="EMBL" id="CP136865">
    <property type="protein sequence ID" value="WOJ96230.1"/>
    <property type="molecule type" value="Genomic_DNA"/>
</dbReference>
<keyword evidence="4 8" id="KW-0479">Metal-binding</keyword>
<keyword evidence="3 8" id="KW-0349">Heme</keyword>
<dbReference type="PROSITE" id="PS51007">
    <property type="entry name" value="CYTC"/>
    <property type="match status" value="1"/>
</dbReference>
<evidence type="ECO:0000256" key="1">
    <source>
        <dbReference type="ARBA" id="ARBA00021020"/>
    </source>
</evidence>
<evidence type="ECO:0000256" key="3">
    <source>
        <dbReference type="ARBA" id="ARBA00022617"/>
    </source>
</evidence>
<feature type="signal peptide" evidence="9">
    <location>
        <begin position="1"/>
        <end position="30"/>
    </location>
</feature>
<reference evidence="11 12" key="1">
    <citation type="submission" date="2023-10" db="EMBL/GenBank/DDBJ databases">
        <title>Two novel species belonging to the OM43/NOR5 clade.</title>
        <authorList>
            <person name="Park M."/>
        </authorList>
    </citation>
    <scope>NUCLEOTIDE SEQUENCE [LARGE SCALE GENOMIC DNA]</scope>
    <source>
        <strain evidence="11 12">IMCC45268</strain>
    </source>
</reference>
<feature type="domain" description="Cytochrome c" evidence="10">
    <location>
        <begin position="137"/>
        <end position="224"/>
    </location>
</feature>
<evidence type="ECO:0000313" key="12">
    <source>
        <dbReference type="Proteomes" id="UP001626549"/>
    </source>
</evidence>
<dbReference type="InterPro" id="IPR036909">
    <property type="entry name" value="Cyt_c-like_dom_sf"/>
</dbReference>
<keyword evidence="6 8" id="KW-0408">Iron</keyword>
<dbReference type="SUPFAM" id="SSF46626">
    <property type="entry name" value="Cytochrome c"/>
    <property type="match status" value="2"/>
</dbReference>
<accession>A0ABZ0IAR7</accession>
<dbReference type="Pfam" id="PF00034">
    <property type="entry name" value="Cytochrom_C"/>
    <property type="match status" value="1"/>
</dbReference>
<evidence type="ECO:0000256" key="9">
    <source>
        <dbReference type="SAM" id="SignalP"/>
    </source>
</evidence>
<name>A0ABZ0IAR7_9GAMM</name>
<evidence type="ECO:0000256" key="4">
    <source>
        <dbReference type="ARBA" id="ARBA00022723"/>
    </source>
</evidence>
<dbReference type="Gene3D" id="1.10.760.10">
    <property type="entry name" value="Cytochrome c-like domain"/>
    <property type="match status" value="2"/>
</dbReference>
<dbReference type="Proteomes" id="UP001626549">
    <property type="component" value="Chromosome"/>
</dbReference>
<keyword evidence="12" id="KW-1185">Reference proteome</keyword>
<evidence type="ECO:0000256" key="7">
    <source>
        <dbReference type="ARBA" id="ARBA00031244"/>
    </source>
</evidence>
<dbReference type="InterPro" id="IPR009056">
    <property type="entry name" value="Cyt_c-like_dom"/>
</dbReference>
<gene>
    <name evidence="11" type="ORF">R0137_13380</name>
</gene>
<sequence>MNSMQSNLRRVFRQYLVLIAVMSAAASVPAKEVTLPAETSALRESPLPGYSLAQQKCAICHSVDYISYQPPGMTLKQWTAEMTKMQHSYGAPISPEEIEQIGAYLAVAYGSAAIDDPDVAAIVSKASNVNASSSRRNSTADGSELQTLLAQNACTGCHAIDSKLVGPSFKMVATKYRDETDGLSAVMTSIKKGGSGKWGSIPMPAMPGLTEEELRTLAEYVLTQ</sequence>